<proteinExistence type="predicted"/>
<evidence type="ECO:0000313" key="2">
    <source>
        <dbReference type="EMBL" id="CAB4195743.1"/>
    </source>
</evidence>
<gene>
    <name evidence="1" type="ORF">UFOVP1068_16</name>
    <name evidence="2" type="ORF">UFOVP1300_33</name>
</gene>
<organism evidence="1">
    <name type="scientific">uncultured Caudovirales phage</name>
    <dbReference type="NCBI Taxonomy" id="2100421"/>
    <lineage>
        <taxon>Viruses</taxon>
        <taxon>Duplodnaviria</taxon>
        <taxon>Heunggongvirae</taxon>
        <taxon>Uroviricota</taxon>
        <taxon>Caudoviricetes</taxon>
        <taxon>Peduoviridae</taxon>
        <taxon>Maltschvirus</taxon>
        <taxon>Maltschvirus maltsch</taxon>
    </lineage>
</organism>
<evidence type="ECO:0000313" key="1">
    <source>
        <dbReference type="EMBL" id="CAB4181110.1"/>
    </source>
</evidence>
<sequence>MVKKTEVAVQQPGALVAFADDMMADAGLGFENVSANDVAIPYLKVLQALSPELRGVTKIAGAEEGLIINTVTGQLMKEVRVIPCAFKKSYVEWTPREAGGGLVKEWTDEKILEKTKKNERNQDVLANGNLIVTTAYHYVLVMADGGFERALIAMSSTQLKKSRRWLGQMMALQVKVGDKSFTPPPFSHSYHLGTGMETKDANSWYGWLINDPTMVQDRGIYEAAKKFGQDVTAGLVKVAEPPADAPTTAGEDDVPY</sequence>
<dbReference type="Pfam" id="PF23977">
    <property type="entry name" value="Pam3_Gp34"/>
    <property type="match status" value="1"/>
</dbReference>
<dbReference type="InterPro" id="IPR056957">
    <property type="entry name" value="Pam3_Gp34-like"/>
</dbReference>
<dbReference type="EMBL" id="LR797243">
    <property type="protein sequence ID" value="CAB4195743.1"/>
    <property type="molecule type" value="Genomic_DNA"/>
</dbReference>
<name>A0A6J5Q8P9_9CAUD</name>
<reference evidence="1" key="1">
    <citation type="submission" date="2020-05" db="EMBL/GenBank/DDBJ databases">
        <authorList>
            <person name="Chiriac C."/>
            <person name="Salcher M."/>
            <person name="Ghai R."/>
            <person name="Kavagutti S V."/>
        </authorList>
    </citation>
    <scope>NUCLEOTIDE SEQUENCE</scope>
</reference>
<dbReference type="EMBL" id="LR797013">
    <property type="protein sequence ID" value="CAB4181110.1"/>
    <property type="molecule type" value="Genomic_DNA"/>
</dbReference>
<accession>A0A6J5Q8P9</accession>
<protein>
    <submittedName>
        <fullName evidence="1">Uncharacterized protein</fullName>
    </submittedName>
</protein>